<proteinExistence type="predicted"/>
<dbReference type="InterPro" id="IPR003406">
    <property type="entry name" value="Glyco_trans_14"/>
</dbReference>
<dbReference type="GO" id="GO:0015020">
    <property type="term" value="F:glucuronosyltransferase activity"/>
    <property type="evidence" value="ECO:0007669"/>
    <property type="project" value="InterPro"/>
</dbReference>
<evidence type="ECO:0000313" key="6">
    <source>
        <dbReference type="EnsemblPlants" id="EMT28704"/>
    </source>
</evidence>
<protein>
    <recommendedName>
        <fullName evidence="7">Xylosyltransferase 1</fullName>
    </recommendedName>
</protein>
<sequence>MAAVLDGMEQWRLGVRCVAMDTRRRSTLSGIVVASMAERPDKVDASVHALRMDRGKTEVTALCSVCVVLTESAPDRSVTQSRLCGLDGASGVRCSPWVILSRNFTEHCVHGWDNLPRRLLMYFANAAYSMESYFQTVICSSSDFRNTTVNGDLRYFVWDDPPGLEPRILDETHLGNMVNSSAAFARRFAEDAPVLKKVDDELLNRSSAQLDPGVWCRNLGEKQGGGDVKACSKWGDINVVRPGRAGERLRRFISEIIHIRGCTVAAVS</sequence>
<evidence type="ECO:0008006" key="7">
    <source>
        <dbReference type="Google" id="ProtNLM"/>
    </source>
</evidence>
<dbReference type="PANTHER" id="PTHR45719">
    <property type="entry name" value="GLYCOSYLTRANSFERASE"/>
    <property type="match status" value="1"/>
</dbReference>
<comment type="subcellular location">
    <subcellularLocation>
        <location evidence="1">Membrane</location>
        <topology evidence="1">Single-pass type II membrane protein</topology>
    </subcellularLocation>
</comment>
<reference evidence="6" key="1">
    <citation type="submission" date="2015-06" db="UniProtKB">
        <authorList>
            <consortium name="EnsemblPlants"/>
        </authorList>
    </citation>
    <scope>IDENTIFICATION</scope>
</reference>
<dbReference type="GO" id="GO:0016020">
    <property type="term" value="C:membrane"/>
    <property type="evidence" value="ECO:0007669"/>
    <property type="project" value="UniProtKB-SubCell"/>
</dbReference>
<evidence type="ECO:0000256" key="4">
    <source>
        <dbReference type="ARBA" id="ARBA00023136"/>
    </source>
</evidence>
<organism evidence="6">
    <name type="scientific">Aegilops tauschii</name>
    <name type="common">Tausch's goatgrass</name>
    <name type="synonym">Aegilops squarrosa</name>
    <dbReference type="NCBI Taxonomy" id="37682"/>
    <lineage>
        <taxon>Eukaryota</taxon>
        <taxon>Viridiplantae</taxon>
        <taxon>Streptophyta</taxon>
        <taxon>Embryophyta</taxon>
        <taxon>Tracheophyta</taxon>
        <taxon>Spermatophyta</taxon>
        <taxon>Magnoliopsida</taxon>
        <taxon>Liliopsida</taxon>
        <taxon>Poales</taxon>
        <taxon>Poaceae</taxon>
        <taxon>BOP clade</taxon>
        <taxon>Pooideae</taxon>
        <taxon>Triticodae</taxon>
        <taxon>Triticeae</taxon>
        <taxon>Triticinae</taxon>
        <taxon>Aegilops</taxon>
    </lineage>
</organism>
<keyword evidence="2" id="KW-0328">Glycosyltransferase</keyword>
<name>M8C389_AEGTA</name>
<evidence type="ECO:0000256" key="3">
    <source>
        <dbReference type="ARBA" id="ARBA00022679"/>
    </source>
</evidence>
<dbReference type="EnsemblPlants" id="EMT28704">
    <property type="protein sequence ID" value="EMT28704"/>
    <property type="gene ID" value="F775_26042"/>
</dbReference>
<evidence type="ECO:0000256" key="1">
    <source>
        <dbReference type="ARBA" id="ARBA00004606"/>
    </source>
</evidence>
<keyword evidence="4" id="KW-0472">Membrane</keyword>
<evidence type="ECO:0000256" key="2">
    <source>
        <dbReference type="ARBA" id="ARBA00022676"/>
    </source>
</evidence>
<evidence type="ECO:0000256" key="5">
    <source>
        <dbReference type="ARBA" id="ARBA00023180"/>
    </source>
</evidence>
<dbReference type="AlphaFoldDB" id="M8C389"/>
<dbReference type="PANTHER" id="PTHR45719:SF39">
    <property type="entry name" value="OS04G0301700 PROTEIN"/>
    <property type="match status" value="1"/>
</dbReference>
<keyword evidence="3" id="KW-0808">Transferase</keyword>
<keyword evidence="5" id="KW-0325">Glycoprotein</keyword>
<accession>M8C389</accession>
<dbReference type="Pfam" id="PF02485">
    <property type="entry name" value="Branch"/>
    <property type="match status" value="1"/>
</dbReference>
<dbReference type="InterPro" id="IPR044610">
    <property type="entry name" value="GLCAT14A/B/C"/>
</dbReference>